<evidence type="ECO:0000313" key="2">
    <source>
        <dbReference type="EMBL" id="PRD40667.1"/>
    </source>
</evidence>
<dbReference type="Proteomes" id="UP000239434">
    <property type="component" value="Unassembled WGS sequence"/>
</dbReference>
<comment type="caution">
    <text evidence="2">The sequence shown here is derived from an EMBL/GenBank/DDBJ whole genome shotgun (WGS) entry which is preliminary data.</text>
</comment>
<reference evidence="2 3" key="1">
    <citation type="submission" date="2018-02" db="EMBL/GenBank/DDBJ databases">
        <title>The draft genome of Phyllobacterium sp. 1N-3.</title>
        <authorList>
            <person name="Liu L."/>
            <person name="Li L."/>
            <person name="Zhang X."/>
            <person name="Wang T."/>
            <person name="Liang L."/>
        </authorList>
    </citation>
    <scope>NUCLEOTIDE SEQUENCE [LARGE SCALE GENOMIC DNA]</scope>
    <source>
        <strain evidence="2 3">1N-3</strain>
    </source>
</reference>
<feature type="domain" description="Antirepressor protein ant N-terminal" evidence="1">
    <location>
        <begin position="6"/>
        <end position="117"/>
    </location>
</feature>
<keyword evidence="3" id="KW-1185">Reference proteome</keyword>
<gene>
    <name evidence="2" type="ORF">C5748_25725</name>
</gene>
<dbReference type="InterPro" id="IPR018875">
    <property type="entry name" value="Antirepressor_Ant_N"/>
</dbReference>
<dbReference type="AlphaFoldDB" id="A0A2S9IJH1"/>
<dbReference type="Pfam" id="PF10547">
    <property type="entry name" value="P22_AR_N"/>
    <property type="match status" value="1"/>
</dbReference>
<dbReference type="EMBL" id="PVBR01000035">
    <property type="protein sequence ID" value="PRD40667.1"/>
    <property type="molecule type" value="Genomic_DNA"/>
</dbReference>
<evidence type="ECO:0000313" key="3">
    <source>
        <dbReference type="Proteomes" id="UP000239434"/>
    </source>
</evidence>
<accession>A0A2S9IJH1</accession>
<sequence length="263" mass="28723">MNAITTIPFHGTSLQVIAGDTPETTLVAMKPVVEGVGLNWEKQRIKLSSHPVLAPTVRVVPFASDGGLQETVVLPLNRIHFWLATINPKRVPDEETRSRVILFQNEAADVLFNHFFGRAIGRSHAAEHVTVTDLDAATRRAIGCIVKGIIHKELVEIIPGLVRGTITSGSLLVRSGRTAGTIWREASLPRLKGAAVWFGNRLAEMGCQIENAGRADIGGNAVRLFDPDKASVCLKNGLLMTAKNYAQERQGQRKLTLVSRRRS</sequence>
<proteinExistence type="predicted"/>
<dbReference type="PRINTS" id="PR01994">
    <property type="entry name" value="ANTIREPRESSR"/>
</dbReference>
<protein>
    <recommendedName>
        <fullName evidence="1">Antirepressor protein ant N-terminal domain-containing protein</fullName>
    </recommendedName>
</protein>
<evidence type="ECO:0000259" key="1">
    <source>
        <dbReference type="Pfam" id="PF10547"/>
    </source>
</evidence>
<organism evidence="2 3">
    <name type="scientific">Phyllobacterium phragmitis</name>
    <dbReference type="NCBI Taxonomy" id="2670329"/>
    <lineage>
        <taxon>Bacteria</taxon>
        <taxon>Pseudomonadati</taxon>
        <taxon>Pseudomonadota</taxon>
        <taxon>Alphaproteobacteria</taxon>
        <taxon>Hyphomicrobiales</taxon>
        <taxon>Phyllobacteriaceae</taxon>
        <taxon>Phyllobacterium</taxon>
    </lineage>
</organism>
<name>A0A2S9IJH1_9HYPH</name>
<dbReference type="RefSeq" id="WP_105745683.1">
    <property type="nucleotide sequence ID" value="NZ_PVBR01000035.1"/>
</dbReference>